<dbReference type="PROSITE" id="PS01047">
    <property type="entry name" value="HMA_1"/>
    <property type="match status" value="1"/>
</dbReference>
<dbReference type="SUPFAM" id="SSF55008">
    <property type="entry name" value="HMA, heavy metal-associated domain"/>
    <property type="match status" value="1"/>
</dbReference>
<dbReference type="CDD" id="cd00371">
    <property type="entry name" value="HMA"/>
    <property type="match status" value="1"/>
</dbReference>
<gene>
    <name evidence="3" type="ORF">C1H84_08095</name>
</gene>
<accession>A0A365YGK1</accession>
<name>A0A365YGK1_9MICC</name>
<dbReference type="RefSeq" id="WP_113607081.1">
    <property type="nucleotide sequence ID" value="NZ_POAF01000003.1"/>
</dbReference>
<dbReference type="EMBL" id="POAF01000003">
    <property type="protein sequence ID" value="RBM01792.1"/>
    <property type="molecule type" value="Genomic_DNA"/>
</dbReference>
<dbReference type="InterPro" id="IPR006121">
    <property type="entry name" value="HMA_dom"/>
</dbReference>
<dbReference type="PROSITE" id="PS50846">
    <property type="entry name" value="HMA_2"/>
    <property type="match status" value="1"/>
</dbReference>
<dbReference type="InterPro" id="IPR017969">
    <property type="entry name" value="Heavy-metal-associated_CS"/>
</dbReference>
<keyword evidence="4" id="KW-1185">Reference proteome</keyword>
<proteinExistence type="predicted"/>
<organism evidence="3 4">
    <name type="scientific">Glutamicibacter soli</name>
    <dbReference type="NCBI Taxonomy" id="453836"/>
    <lineage>
        <taxon>Bacteria</taxon>
        <taxon>Bacillati</taxon>
        <taxon>Actinomycetota</taxon>
        <taxon>Actinomycetes</taxon>
        <taxon>Micrococcales</taxon>
        <taxon>Micrococcaceae</taxon>
        <taxon>Glutamicibacter</taxon>
    </lineage>
</organism>
<dbReference type="Proteomes" id="UP000252167">
    <property type="component" value="Unassembled WGS sequence"/>
</dbReference>
<reference evidence="3 4" key="1">
    <citation type="submission" date="2018-01" db="EMBL/GenBank/DDBJ databases">
        <title>Glutamicibacter soli strain NHPC-3 Whole genome sequence and assembly.</title>
        <authorList>
            <person name="Choudhury P."/>
            <person name="Gupta D."/>
            <person name="Sengupta K."/>
            <person name="Jawed A."/>
            <person name="Sultana N."/>
            <person name="Saha P."/>
        </authorList>
    </citation>
    <scope>NUCLEOTIDE SEQUENCE [LARGE SCALE GENOMIC DNA]</scope>
    <source>
        <strain evidence="3 4">NHPC-3</strain>
    </source>
</reference>
<sequence>MSHNCNCGRSSNKAENGNDLLQIVPRPDAAPAIARTEIQISGMTCGHCVASVTEELKEIDGVNDVEVILNATGISTATVSSSAALSEETIKNAIDEAGYTVEAINA</sequence>
<comment type="caution">
    <text evidence="3">The sequence shown here is derived from an EMBL/GenBank/DDBJ whole genome shotgun (WGS) entry which is preliminary data.</text>
</comment>
<evidence type="ECO:0000313" key="4">
    <source>
        <dbReference type="Proteomes" id="UP000252167"/>
    </source>
</evidence>
<dbReference type="InterPro" id="IPR036163">
    <property type="entry name" value="HMA_dom_sf"/>
</dbReference>
<dbReference type="Pfam" id="PF00403">
    <property type="entry name" value="HMA"/>
    <property type="match status" value="1"/>
</dbReference>
<dbReference type="Gene3D" id="3.30.70.100">
    <property type="match status" value="1"/>
</dbReference>
<protein>
    <submittedName>
        <fullName evidence="3">Copper chaperone</fullName>
    </submittedName>
</protein>
<dbReference type="GO" id="GO:0046872">
    <property type="term" value="F:metal ion binding"/>
    <property type="evidence" value="ECO:0007669"/>
    <property type="project" value="UniProtKB-KW"/>
</dbReference>
<evidence type="ECO:0000259" key="2">
    <source>
        <dbReference type="PROSITE" id="PS50846"/>
    </source>
</evidence>
<feature type="domain" description="HMA" evidence="2">
    <location>
        <begin position="34"/>
        <end position="102"/>
    </location>
</feature>
<keyword evidence="1" id="KW-0479">Metal-binding</keyword>
<evidence type="ECO:0000313" key="3">
    <source>
        <dbReference type="EMBL" id="RBM01792.1"/>
    </source>
</evidence>
<dbReference type="AlphaFoldDB" id="A0A365YGK1"/>
<evidence type="ECO:0000256" key="1">
    <source>
        <dbReference type="ARBA" id="ARBA00022723"/>
    </source>
</evidence>